<evidence type="ECO:0000313" key="2">
    <source>
        <dbReference type="Proteomes" id="UP000192758"/>
    </source>
</evidence>
<proteinExistence type="predicted"/>
<reference evidence="1 2" key="1">
    <citation type="journal article" date="2017" name="Environ. Microbiol.">
        <title>Decay of the glycolytic pathway and adaptation to intranuclear parasitism within Enterocytozoonidae microsporidia.</title>
        <authorList>
            <person name="Wiredu Boakye D."/>
            <person name="Jaroenlak P."/>
            <person name="Prachumwat A."/>
            <person name="Williams T.A."/>
            <person name="Bateman K.S."/>
            <person name="Itsathitphaisarn O."/>
            <person name="Sritunyalucksana K."/>
            <person name="Paszkiewicz K.H."/>
            <person name="Moore K.A."/>
            <person name="Stentiford G.D."/>
            <person name="Williams B.A."/>
        </authorList>
    </citation>
    <scope>NUCLEOTIDE SEQUENCE [LARGE SCALE GENOMIC DNA]</scope>
    <source>
        <strain evidence="1 2">TH1</strain>
    </source>
</reference>
<keyword evidence="2" id="KW-1185">Reference proteome</keyword>
<accession>A0A1W0E3Y2</accession>
<dbReference type="Proteomes" id="UP000192758">
    <property type="component" value="Unassembled WGS sequence"/>
</dbReference>
<comment type="caution">
    <text evidence="1">The sequence shown here is derived from an EMBL/GenBank/DDBJ whole genome shotgun (WGS) entry which is preliminary data.</text>
</comment>
<dbReference type="EMBL" id="MNPJ01000024">
    <property type="protein sequence ID" value="OQS53944.1"/>
    <property type="molecule type" value="Genomic_DNA"/>
</dbReference>
<name>A0A1W0E3Y2_9MICR</name>
<gene>
    <name evidence="1" type="ORF">EHP00_871</name>
</gene>
<sequence length="190" mass="22459">MDNSNFIPPKIKSIKCTKNYINNNISNNCFKNNNNSNNCINNTISNSTKYKSTYDEIISLFNHSSMYKILIRKLLRCDDIFYKEYANIILDKVLDLYVFNITNIINIKNSIVNIKNIFRVLTKIEPYMDINILTNTYTNYMICMLQTDSEATHKFMFYIKRKYPNILENDIIKDMVKKNIKDKSIIGRII</sequence>
<evidence type="ECO:0000313" key="1">
    <source>
        <dbReference type="EMBL" id="OQS53944.1"/>
    </source>
</evidence>
<organism evidence="1 2">
    <name type="scientific">Ecytonucleospora hepatopenaei</name>
    <dbReference type="NCBI Taxonomy" id="646526"/>
    <lineage>
        <taxon>Eukaryota</taxon>
        <taxon>Fungi</taxon>
        <taxon>Fungi incertae sedis</taxon>
        <taxon>Microsporidia</taxon>
        <taxon>Enterocytozoonidae</taxon>
        <taxon>Ecytonucleospora</taxon>
    </lineage>
</organism>
<dbReference type="VEuPathDB" id="MicrosporidiaDB:EHP00_871"/>
<protein>
    <submittedName>
        <fullName evidence="1">Uncharacterized protein</fullName>
    </submittedName>
</protein>
<dbReference type="AlphaFoldDB" id="A0A1W0E3Y2"/>